<protein>
    <submittedName>
        <fullName evidence="3">Uncharacterized protein</fullName>
    </submittedName>
</protein>
<dbReference type="OrthoDB" id="9978656at2759"/>
<dbReference type="EMBL" id="CYKH01001518">
    <property type="protein sequence ID" value="CUG87453.1"/>
    <property type="molecule type" value="Genomic_DNA"/>
</dbReference>
<dbReference type="Pfam" id="PF00057">
    <property type="entry name" value="Ldl_recept_a"/>
    <property type="match status" value="1"/>
</dbReference>
<evidence type="ECO:0000313" key="4">
    <source>
        <dbReference type="Proteomes" id="UP000051952"/>
    </source>
</evidence>
<feature type="region of interest" description="Disordered" evidence="2">
    <location>
        <begin position="1385"/>
        <end position="1406"/>
    </location>
</feature>
<reference evidence="4" key="1">
    <citation type="submission" date="2015-09" db="EMBL/GenBank/DDBJ databases">
        <authorList>
            <consortium name="Pathogen Informatics"/>
        </authorList>
    </citation>
    <scope>NUCLEOTIDE SEQUENCE [LARGE SCALE GENOMIC DNA]</scope>
    <source>
        <strain evidence="4">Lake Konstanz</strain>
    </source>
</reference>
<dbReference type="InterPro" id="IPR002172">
    <property type="entry name" value="LDrepeatLR_classA_rpt"/>
</dbReference>
<evidence type="ECO:0000313" key="3">
    <source>
        <dbReference type="EMBL" id="CUG87453.1"/>
    </source>
</evidence>
<keyword evidence="4" id="KW-1185">Reference proteome</keyword>
<dbReference type="SUPFAM" id="SSF57424">
    <property type="entry name" value="LDL receptor-like module"/>
    <property type="match status" value="1"/>
</dbReference>
<evidence type="ECO:0000256" key="1">
    <source>
        <dbReference type="ARBA" id="ARBA00023157"/>
    </source>
</evidence>
<dbReference type="Gene3D" id="4.10.400.10">
    <property type="entry name" value="Low-density Lipoprotein Receptor"/>
    <property type="match status" value="1"/>
</dbReference>
<keyword evidence="1" id="KW-1015">Disulfide bond</keyword>
<sequence length="1406" mass="150665">MNAAKLPYESGAATTSTVNHHGAAFAYRVATLVSVLCLSALPAGGVHAISVSEVGLPTALWETVVVPGGKPTYGLRHALYTGSAVPQYLILEHLYDANTTAPPNMQVQARVTSMEGFVSYNGLFVAPQPCTNISIVRNNALVSVPVADVTSTDFATVAGALVTCNWGGFPTVNYFPSVPPSVSMIVYPPYVFDATDYYDVLVWTASLNTTVWNSVRTYNMPADWTESWSTLWAVVADMESTDYQQVAFANINILHNATSSATDLYWLATLQQKTGKKKQLLHSGLFSSVPPSVMMIVYPPYVFDATDYYDVLVWTASLDTTVWNSVRTYNMPADWTVSSSTLWAVVADMESTDYQQVAFANINILHNTTSSDTDLYWLATLQQKTGYDAGASITLSSVTAPDLTTIASSMCVVGNMEAAYFMERIPAGDAITGAIVGLTSPPAPGCVEGVKYAAPTMMQMCDNDPMCVGFYTTARTLTEESGRCFLYRRALNNSQGVISPDIDITRLAHWKRQLNFSDGNVGCQVNIADPLDLTIQVNAPNVEVAVLVNEQLQLTCQWASAAPCGTYNACGTIQGLQAGWTVRVVPTRVNTLDNTCPEADLRVLFRASPSTSVGSVNPNTPANGAAITQLKATAASDLSSMTLYRDVVVYSNMSHVYLYVLRATNMKVYVQQSSFASMSSTYAFFVEGGSNIAFCGGGAPYGFNGTTGLTNRCDVWASCPGPLLQSGEYTGSLRMFFAWDQILAVSQNATWCNDRNLVADPTPSITKKKKFQHRLLWWRGALRLQWDNWINEPMRCVGPMSGPPVAVWRVHWVVTNVLRVGSNSCRLSKCDVVQRSNLVADPTPSITIRFLAEVTTSPDTPSGWLGTTDPQSGDRVLSPMVYIPISSPSSVNGLFSLNTTTAFKYLQDSILTSMTIAAYIPRVSYVFTGNELQACGVDVVGASGTATCAFPINPATTYVSLRVEDGNLADNAVTWAVQDVSSANGTAVTIRSGLCGGTAGYTDGTAATGNCGFLWTCIAFRTDSALYAGKQLRLLVSVPRGIISPQTQCPPFGFLAVVNTTTAPLSTLACSGFQCASTGACVNLNRVCDGVADCGDGTDEESCFDWYPVETESVLNFPVILNTSTAVIPSDFTIDSMKDCRALALCNHSQAIAFNSVTHECVVYNFTSPTSALFDVSFQAVPLMPYYTVYIVLTTPLQYLLCSDQLSCNGRGTSGYTSNGCGCSCFEKYTGAACENYLSIDVDYSRFSIQFVVASGSTQEGSVTTTSTVSALKSWMPKGLFTCAGPFRTSSQKLDLVCTDASGTAGSGNIGSASAAAQFNRYLGSTMGGLYASALAATSLPQPETLTACYYFGDYYRCDLPAAVSVGGLAVTTSTPISDKTDTAILASPSQHPPRLATRQTQLSLK</sequence>
<accession>A0A0S4JBW7</accession>
<dbReference type="PROSITE" id="PS50068">
    <property type="entry name" value="LDLRA_2"/>
    <property type="match status" value="1"/>
</dbReference>
<name>A0A0S4JBW7_BODSA</name>
<dbReference type="SMART" id="SM00192">
    <property type="entry name" value="LDLa"/>
    <property type="match status" value="1"/>
</dbReference>
<organism evidence="3 4">
    <name type="scientific">Bodo saltans</name>
    <name type="common">Flagellated protozoan</name>
    <dbReference type="NCBI Taxonomy" id="75058"/>
    <lineage>
        <taxon>Eukaryota</taxon>
        <taxon>Discoba</taxon>
        <taxon>Euglenozoa</taxon>
        <taxon>Kinetoplastea</taxon>
        <taxon>Metakinetoplastina</taxon>
        <taxon>Eubodonida</taxon>
        <taxon>Bodonidae</taxon>
        <taxon>Bodo</taxon>
    </lineage>
</organism>
<dbReference type="Proteomes" id="UP000051952">
    <property type="component" value="Unassembled WGS sequence"/>
</dbReference>
<gene>
    <name evidence="3" type="ORF">BSAL_10150</name>
</gene>
<dbReference type="PROSITE" id="PS01209">
    <property type="entry name" value="LDLRA_1"/>
    <property type="match status" value="1"/>
</dbReference>
<dbReference type="InterPro" id="IPR023415">
    <property type="entry name" value="LDLR_class-A_CS"/>
</dbReference>
<evidence type="ECO:0000256" key="2">
    <source>
        <dbReference type="SAM" id="MobiDB-lite"/>
    </source>
</evidence>
<proteinExistence type="predicted"/>
<dbReference type="VEuPathDB" id="TriTrypDB:BSAL_10150"/>
<dbReference type="InterPro" id="IPR036055">
    <property type="entry name" value="LDL_receptor-like_sf"/>
</dbReference>
<dbReference type="CDD" id="cd00112">
    <property type="entry name" value="LDLa"/>
    <property type="match status" value="1"/>
</dbReference>